<dbReference type="Pfam" id="PF10551">
    <property type="entry name" value="MULE"/>
    <property type="match status" value="1"/>
</dbReference>
<protein>
    <recommendedName>
        <fullName evidence="1">MULE transposase domain-containing protein</fullName>
    </recommendedName>
</protein>
<comment type="caution">
    <text evidence="2">The sequence shown here is derived from an EMBL/GenBank/DDBJ whole genome shotgun (WGS) entry which is preliminary data.</text>
</comment>
<dbReference type="Proteomes" id="UP001415857">
    <property type="component" value="Unassembled WGS sequence"/>
</dbReference>
<feature type="domain" description="MULE transposase" evidence="1">
    <location>
        <begin position="48"/>
        <end position="149"/>
    </location>
</feature>
<evidence type="ECO:0000313" key="4">
    <source>
        <dbReference type="Proteomes" id="UP001415857"/>
    </source>
</evidence>
<evidence type="ECO:0000313" key="3">
    <source>
        <dbReference type="EMBL" id="KAK9275336.1"/>
    </source>
</evidence>
<dbReference type="EMBL" id="JBBPBK010000011">
    <property type="protein sequence ID" value="KAK9275059.1"/>
    <property type="molecule type" value="Genomic_DNA"/>
</dbReference>
<keyword evidence="4" id="KW-1185">Reference proteome</keyword>
<gene>
    <name evidence="2" type="ORF">L1049_022317</name>
    <name evidence="3" type="ORF">L1049_022600</name>
</gene>
<reference evidence="2" key="2">
    <citation type="submission" date="2024-04" db="EMBL/GenBank/DDBJ databases">
        <authorList>
            <person name="Xu W."/>
            <person name="Ren C."/>
        </authorList>
    </citation>
    <scope>NUCLEOTIDE SEQUENCE</scope>
    <source>
        <strain evidence="2">Hangzhou</strain>
        <tissue evidence="2">Leaves</tissue>
    </source>
</reference>
<dbReference type="AlphaFoldDB" id="A0AAP0RC96"/>
<evidence type="ECO:0000259" key="1">
    <source>
        <dbReference type="Pfam" id="PF10551"/>
    </source>
</evidence>
<dbReference type="PANTHER" id="PTHR31973">
    <property type="entry name" value="POLYPROTEIN, PUTATIVE-RELATED"/>
    <property type="match status" value="1"/>
</dbReference>
<dbReference type="PANTHER" id="PTHR31973:SF195">
    <property type="entry name" value="MUDR FAMILY TRANSPOSASE"/>
    <property type="match status" value="1"/>
</dbReference>
<reference evidence="2 4" key="1">
    <citation type="journal article" date="2024" name="Plant J.">
        <title>Genome sequences and population genomics reveal climatic adaptation and genomic divergence between two closely related sweetgum species.</title>
        <authorList>
            <person name="Xu W.Q."/>
            <person name="Ren C.Q."/>
            <person name="Zhang X.Y."/>
            <person name="Comes H.P."/>
            <person name="Liu X.H."/>
            <person name="Li Y.G."/>
            <person name="Kettle C.J."/>
            <person name="Jalonen R."/>
            <person name="Gaisberger H."/>
            <person name="Ma Y.Z."/>
            <person name="Qiu Y.X."/>
        </authorList>
    </citation>
    <scope>NUCLEOTIDE SEQUENCE [LARGE SCALE GENOMIC DNA]</scope>
    <source>
        <strain evidence="2">Hangzhou</strain>
    </source>
</reference>
<evidence type="ECO:0000313" key="2">
    <source>
        <dbReference type="EMBL" id="KAK9275059.1"/>
    </source>
</evidence>
<organism evidence="2 4">
    <name type="scientific">Liquidambar formosana</name>
    <name type="common">Formosan gum</name>
    <dbReference type="NCBI Taxonomy" id="63359"/>
    <lineage>
        <taxon>Eukaryota</taxon>
        <taxon>Viridiplantae</taxon>
        <taxon>Streptophyta</taxon>
        <taxon>Embryophyta</taxon>
        <taxon>Tracheophyta</taxon>
        <taxon>Spermatophyta</taxon>
        <taxon>Magnoliopsida</taxon>
        <taxon>eudicotyledons</taxon>
        <taxon>Gunneridae</taxon>
        <taxon>Pentapetalae</taxon>
        <taxon>Saxifragales</taxon>
        <taxon>Altingiaceae</taxon>
        <taxon>Liquidambar</taxon>
    </lineage>
</organism>
<name>A0AAP0RC96_LIQFO</name>
<dbReference type="EMBL" id="JBBPBK010000011">
    <property type="protein sequence ID" value="KAK9275336.1"/>
    <property type="molecule type" value="Genomic_DNA"/>
</dbReference>
<proteinExistence type="predicted"/>
<dbReference type="InterPro" id="IPR018289">
    <property type="entry name" value="MULE_transposase_dom"/>
</dbReference>
<sequence length="176" mass="20068">MSALQQYNLGTVVVWDFIPTGMRDAFMLNYVFWAFKPSIDGFQHCGPVIYIDRTHLNGKYTSTILIAIGITANNKILPIAFTIVDEQRSASWTWFLKNLRQHIVCGQEGVTLISNLGEGILSAISTMWTNPRHGVHGYHRFCLRHVCANFYKEFRNTTLRDLVWRAGTLTSAEVEL</sequence>
<accession>A0AAP0RC96</accession>